<dbReference type="InterPro" id="IPR051604">
    <property type="entry name" value="Ergot_Alk_Oxidoreductase"/>
</dbReference>
<dbReference type="Proteomes" id="UP001165986">
    <property type="component" value="Unassembled WGS sequence"/>
</dbReference>
<dbReference type="Gene3D" id="3.90.25.10">
    <property type="entry name" value="UDP-galactose 4-epimerase, domain 1"/>
    <property type="match status" value="1"/>
</dbReference>
<dbReference type="RefSeq" id="WP_191756156.1">
    <property type="nucleotide sequence ID" value="NZ_VJXY01000002.1"/>
</dbReference>
<dbReference type="SUPFAM" id="SSF51735">
    <property type="entry name" value="NAD(P)-binding Rossmann-fold domains"/>
    <property type="match status" value="1"/>
</dbReference>
<keyword evidence="3" id="KW-1185">Reference proteome</keyword>
<dbReference type="InterPro" id="IPR008030">
    <property type="entry name" value="NmrA-like"/>
</dbReference>
<evidence type="ECO:0000313" key="2">
    <source>
        <dbReference type="EMBL" id="MBD6614894.1"/>
    </source>
</evidence>
<dbReference type="AlphaFoldDB" id="A0AA40VP37"/>
<dbReference type="PANTHER" id="PTHR43162:SF1">
    <property type="entry name" value="PRESTALK A DIFFERENTIATION PROTEIN A"/>
    <property type="match status" value="1"/>
</dbReference>
<dbReference type="PANTHER" id="PTHR43162">
    <property type="match status" value="1"/>
</dbReference>
<protein>
    <submittedName>
        <fullName evidence="2">SDR family oxidoreductase</fullName>
    </submittedName>
</protein>
<sequence>MTILVTGATGNIGGEVVHYLLERKASIRGLVRDPKKATNLAQQGVELAIGNLSQPETLDAALQGIEKAFLVLPNLPNQVELECTFIDAAKQAGIQQVVKLSVMGAGELPSTFQKWHRQIEQHLEQSGIAWTHLRPNMLMQNMRWFAQTIAQSGSIYNCVGDTKISHVDARNVAAVVGVCLTEPGHENKSYILTGSQAITFNEIADIFAKALGRTVAYVDLPPADLKAARLANGEPEWYLDAEFELFDCWKQGAGSAVTNAIATLTRHPATTYEEFAQYYAQTRAQDFFAAVRS</sequence>
<accession>A0AA40VP37</accession>
<evidence type="ECO:0000313" key="3">
    <source>
        <dbReference type="Proteomes" id="UP001165986"/>
    </source>
</evidence>
<proteinExistence type="predicted"/>
<dbReference type="Gene3D" id="3.40.50.720">
    <property type="entry name" value="NAD(P)-binding Rossmann-like Domain"/>
    <property type="match status" value="1"/>
</dbReference>
<evidence type="ECO:0000259" key="1">
    <source>
        <dbReference type="Pfam" id="PF05368"/>
    </source>
</evidence>
<gene>
    <name evidence="2" type="ORF">FNW02_03260</name>
</gene>
<comment type="caution">
    <text evidence="2">The sequence shown here is derived from an EMBL/GenBank/DDBJ whole genome shotgun (WGS) entry which is preliminary data.</text>
</comment>
<dbReference type="InterPro" id="IPR036291">
    <property type="entry name" value="NAD(P)-bd_dom_sf"/>
</dbReference>
<dbReference type="CDD" id="cd05269">
    <property type="entry name" value="TMR_SDR_a"/>
    <property type="match status" value="1"/>
</dbReference>
<organism evidence="2 3">
    <name type="scientific">Komarekiella delphini-convector SJRDD-AB1</name>
    <dbReference type="NCBI Taxonomy" id="2593771"/>
    <lineage>
        <taxon>Bacteria</taxon>
        <taxon>Bacillati</taxon>
        <taxon>Cyanobacteriota</taxon>
        <taxon>Cyanophyceae</taxon>
        <taxon>Nostocales</taxon>
        <taxon>Nostocaceae</taxon>
        <taxon>Komarekiella</taxon>
        <taxon>Komarekiella delphini-convector</taxon>
    </lineage>
</organism>
<name>A0AA40VP37_9NOST</name>
<dbReference type="Pfam" id="PF05368">
    <property type="entry name" value="NmrA"/>
    <property type="match status" value="1"/>
</dbReference>
<reference evidence="2" key="1">
    <citation type="submission" date="2019-07" db="EMBL/GenBank/DDBJ databases">
        <title>Toxilogical consequences of a new and cryptic species of cyanobacteria (Komarekiella delphini-convector) recovered from the epidermis of a bottlenose dolphin and 1500 ft. in the air.</title>
        <authorList>
            <person name="Brown A.O."/>
            <person name="Dvorak P."/>
            <person name="Villanueva C.D."/>
            <person name="Foss A.J."/>
            <person name="Garvey A.D."/>
            <person name="Gibson Q.A."/>
            <person name="Johansen J.R."/>
            <person name="Casamatta D.A."/>
        </authorList>
    </citation>
    <scope>NUCLEOTIDE SEQUENCE</scope>
    <source>
        <strain evidence="2">SJRDD-AB1</strain>
    </source>
</reference>
<feature type="domain" description="NmrA-like" evidence="1">
    <location>
        <begin position="2"/>
        <end position="227"/>
    </location>
</feature>
<dbReference type="EMBL" id="VJXY01000002">
    <property type="protein sequence ID" value="MBD6614894.1"/>
    <property type="molecule type" value="Genomic_DNA"/>
</dbReference>